<dbReference type="RefSeq" id="WP_136861936.1">
    <property type="nucleotide sequence ID" value="NZ_SWCJ01000002.1"/>
</dbReference>
<evidence type="ECO:0000313" key="1">
    <source>
        <dbReference type="EMBL" id="TKB57290.1"/>
    </source>
</evidence>
<dbReference type="EMBL" id="SWCJ01000002">
    <property type="protein sequence ID" value="TKB57290.1"/>
    <property type="molecule type" value="Genomic_DNA"/>
</dbReference>
<keyword evidence="2" id="KW-1185">Reference proteome</keyword>
<dbReference type="Gene3D" id="3.40.50.11010">
    <property type="match status" value="1"/>
</dbReference>
<dbReference type="PANTHER" id="PTHR45947">
    <property type="entry name" value="SULFOQUINOVOSYL TRANSFERASE SQD2"/>
    <property type="match status" value="1"/>
</dbReference>
<gene>
    <name evidence="1" type="ORF">FCL42_03150</name>
</gene>
<organism evidence="1 2">
    <name type="scientific">Ferrimonas aestuarii</name>
    <dbReference type="NCBI Taxonomy" id="2569539"/>
    <lineage>
        <taxon>Bacteria</taxon>
        <taxon>Pseudomonadati</taxon>
        <taxon>Pseudomonadota</taxon>
        <taxon>Gammaproteobacteria</taxon>
        <taxon>Alteromonadales</taxon>
        <taxon>Ferrimonadaceae</taxon>
        <taxon>Ferrimonas</taxon>
    </lineage>
</organism>
<dbReference type="Proteomes" id="UP000305675">
    <property type="component" value="Unassembled WGS sequence"/>
</dbReference>
<proteinExistence type="predicted"/>
<dbReference type="InterPro" id="IPR050194">
    <property type="entry name" value="Glycosyltransferase_grp1"/>
</dbReference>
<dbReference type="AlphaFoldDB" id="A0A4U1BRA1"/>
<dbReference type="Pfam" id="PF13692">
    <property type="entry name" value="Glyco_trans_1_4"/>
    <property type="match status" value="1"/>
</dbReference>
<comment type="caution">
    <text evidence="1">The sequence shown here is derived from an EMBL/GenBank/DDBJ whole genome shotgun (WGS) entry which is preliminary data.</text>
</comment>
<dbReference type="Gene3D" id="3.40.50.2000">
    <property type="entry name" value="Glycogen Phosphorylase B"/>
    <property type="match status" value="1"/>
</dbReference>
<dbReference type="GO" id="GO:0016757">
    <property type="term" value="F:glycosyltransferase activity"/>
    <property type="evidence" value="ECO:0007669"/>
    <property type="project" value="TreeGrafter"/>
</dbReference>
<dbReference type="PANTHER" id="PTHR45947:SF3">
    <property type="entry name" value="SULFOQUINOVOSYL TRANSFERASE SQD2"/>
    <property type="match status" value="1"/>
</dbReference>
<name>A0A4U1BRA1_9GAMM</name>
<evidence type="ECO:0000313" key="2">
    <source>
        <dbReference type="Proteomes" id="UP000305675"/>
    </source>
</evidence>
<protein>
    <submittedName>
        <fullName evidence="1">Glycosyltransferase family 1 protein</fullName>
    </submittedName>
</protein>
<dbReference type="SUPFAM" id="SSF53756">
    <property type="entry name" value="UDP-Glycosyltransferase/glycogen phosphorylase"/>
    <property type="match status" value="1"/>
</dbReference>
<sequence length="377" mass="42154">MKPTLLVFGEDWGRHPSSSQHLVAQMAKTFRIIWVNSIGLRSPGMDDMGRLISKGVALSRGAPKKAIRAGQPDRVIAPKVWPMAQSEFVRRINRTMLASQLKDCGPIDYIWCALPSAVDYLPMFPDAKVIYYCGDDFESLAGVDHQLVADQEQRLASRADYLFCASRALVEKHKHHGAQYLPHGVDYRRFAQHRERAQDLPDGPIVGFYGSLSQWIDYSLLESMVDLLPEIQLVLIGENHCCPDSLLNKDNVHWLGPKPHHQLAQYSQYFDVALLPFVRNGQIAACNPLKLREYLAAGVPVVSVDCPEVEEFAVGVAVATSDEEYIAKVLMCLLNPKDKPAIRTQVVGQSWQARAEAIVSQLQPEKNQLCNLQNKAS</sequence>
<keyword evidence="1" id="KW-0808">Transferase</keyword>
<reference evidence="1 2" key="1">
    <citation type="submission" date="2019-04" db="EMBL/GenBank/DDBJ databases">
        <authorList>
            <person name="Hwang J.C."/>
        </authorList>
    </citation>
    <scope>NUCLEOTIDE SEQUENCE [LARGE SCALE GENOMIC DNA]</scope>
    <source>
        <strain evidence="1 2">IMCC35002</strain>
    </source>
</reference>
<accession>A0A4U1BRA1</accession>
<dbReference type="OrthoDB" id="9769600at2"/>